<dbReference type="AlphaFoldDB" id="A0A433SKH7"/>
<evidence type="ECO:0000259" key="5">
    <source>
        <dbReference type="PROSITE" id="PS50106"/>
    </source>
</evidence>
<feature type="region of interest" description="Disordered" evidence="4">
    <location>
        <begin position="191"/>
        <end position="304"/>
    </location>
</feature>
<dbReference type="OrthoDB" id="10029564at2759"/>
<evidence type="ECO:0000313" key="7">
    <source>
        <dbReference type="Proteomes" id="UP000271974"/>
    </source>
</evidence>
<reference evidence="6 7" key="1">
    <citation type="submission" date="2019-01" db="EMBL/GenBank/DDBJ databases">
        <title>A draft genome assembly of the solar-powered sea slug Elysia chlorotica.</title>
        <authorList>
            <person name="Cai H."/>
            <person name="Li Q."/>
            <person name="Fang X."/>
            <person name="Li J."/>
            <person name="Curtis N.E."/>
            <person name="Altenburger A."/>
            <person name="Shibata T."/>
            <person name="Feng M."/>
            <person name="Maeda T."/>
            <person name="Schwartz J.A."/>
            <person name="Shigenobu S."/>
            <person name="Lundholm N."/>
            <person name="Nishiyama T."/>
            <person name="Yang H."/>
            <person name="Hasebe M."/>
            <person name="Li S."/>
            <person name="Pierce S.K."/>
            <person name="Wang J."/>
        </authorList>
    </citation>
    <scope>NUCLEOTIDE SEQUENCE [LARGE SCALE GENOMIC DNA]</scope>
    <source>
        <strain evidence="6">EC2010</strain>
        <tissue evidence="6">Whole organism of an adult</tissue>
    </source>
</reference>
<dbReference type="SMART" id="SM00228">
    <property type="entry name" value="PDZ"/>
    <property type="match status" value="2"/>
</dbReference>
<dbReference type="PROSITE" id="PS50106">
    <property type="entry name" value="PDZ"/>
    <property type="match status" value="2"/>
</dbReference>
<accession>A0A433SKH7</accession>
<dbReference type="GO" id="GO:0042995">
    <property type="term" value="C:cell projection"/>
    <property type="evidence" value="ECO:0007669"/>
    <property type="project" value="UniProtKB-SubCell"/>
</dbReference>
<feature type="domain" description="PDZ" evidence="5">
    <location>
        <begin position="80"/>
        <end position="144"/>
    </location>
</feature>
<proteinExistence type="predicted"/>
<feature type="compositionally biased region" description="Basic and acidic residues" evidence="4">
    <location>
        <begin position="275"/>
        <end position="304"/>
    </location>
</feature>
<dbReference type="InterPro" id="IPR036034">
    <property type="entry name" value="PDZ_sf"/>
</dbReference>
<dbReference type="InterPro" id="IPR001478">
    <property type="entry name" value="PDZ"/>
</dbReference>
<dbReference type="PANTHER" id="PTHR23116">
    <property type="entry name" value="PDZ DOMAIN CONTAINING WHIRLIN AND HARMONIN-RELATED"/>
    <property type="match status" value="1"/>
</dbReference>
<evidence type="ECO:0000313" key="6">
    <source>
        <dbReference type="EMBL" id="RUS69634.1"/>
    </source>
</evidence>
<dbReference type="GO" id="GO:0005886">
    <property type="term" value="C:plasma membrane"/>
    <property type="evidence" value="ECO:0007669"/>
    <property type="project" value="TreeGrafter"/>
</dbReference>
<keyword evidence="2" id="KW-0677">Repeat</keyword>
<dbReference type="Proteomes" id="UP000271974">
    <property type="component" value="Unassembled WGS sequence"/>
</dbReference>
<dbReference type="Pfam" id="PF00595">
    <property type="entry name" value="PDZ"/>
    <property type="match status" value="2"/>
</dbReference>
<protein>
    <recommendedName>
        <fullName evidence="5">PDZ domain-containing protein</fullName>
    </recommendedName>
</protein>
<feature type="non-terminal residue" evidence="6">
    <location>
        <position position="325"/>
    </location>
</feature>
<dbReference type="SUPFAM" id="SSF50156">
    <property type="entry name" value="PDZ domain-like"/>
    <property type="match status" value="2"/>
</dbReference>
<sequence length="325" mass="35344">PIVVYLVEPGSQAAAQGLRVGDQILDVNGTDFSSITHAEAVMMMRNAWNIIMVVQRPEDTQLGPKEPALGWGGLTREEFQVFLYPSKKGKLGCGVFRDNHGNLVVKNVEKNSAASKAGLWKHDRFMEIEGMKVASLTDKQVASLTNVKRMRIKVQRITGSTSSKGRGSIAKMSQSEFNSVMSLDLSPLGLDDDIVSSTPRRPQGRSHSEDRRVSKPVGQLYPQYHTQPQQAGPGPQPSQPGGCVAPATEALGEGATSGRDQEEGDQSMELVTHTVKVDVHCSKSPRETAENPNRSGHEDMEDYKIVEVVEDGGHKEVGDLDEGDN</sequence>
<evidence type="ECO:0000256" key="1">
    <source>
        <dbReference type="ARBA" id="ARBA00004316"/>
    </source>
</evidence>
<comment type="caution">
    <text evidence="6">The sequence shown here is derived from an EMBL/GenBank/DDBJ whole genome shotgun (WGS) entry which is preliminary data.</text>
</comment>
<keyword evidence="7" id="KW-1185">Reference proteome</keyword>
<evidence type="ECO:0000256" key="2">
    <source>
        <dbReference type="ARBA" id="ARBA00022737"/>
    </source>
</evidence>
<dbReference type="EMBL" id="RQTK01001617">
    <property type="protein sequence ID" value="RUS69634.1"/>
    <property type="molecule type" value="Genomic_DNA"/>
</dbReference>
<organism evidence="6 7">
    <name type="scientific">Elysia chlorotica</name>
    <name type="common">Eastern emerald elysia</name>
    <name type="synonym">Sea slug</name>
    <dbReference type="NCBI Taxonomy" id="188477"/>
    <lineage>
        <taxon>Eukaryota</taxon>
        <taxon>Metazoa</taxon>
        <taxon>Spiralia</taxon>
        <taxon>Lophotrochozoa</taxon>
        <taxon>Mollusca</taxon>
        <taxon>Gastropoda</taxon>
        <taxon>Heterobranchia</taxon>
        <taxon>Euthyneura</taxon>
        <taxon>Panpulmonata</taxon>
        <taxon>Sacoglossa</taxon>
        <taxon>Placobranchoidea</taxon>
        <taxon>Plakobranchidae</taxon>
        <taxon>Elysia</taxon>
    </lineage>
</organism>
<gene>
    <name evidence="6" type="ORF">EGW08_022599</name>
</gene>
<dbReference type="PANTHER" id="PTHR23116:SF29">
    <property type="entry name" value="PDZ DOMAIN-CONTAINING PROTEIN 7"/>
    <property type="match status" value="1"/>
</dbReference>
<dbReference type="Gene3D" id="2.30.42.10">
    <property type="match status" value="2"/>
</dbReference>
<keyword evidence="3" id="KW-0966">Cell projection</keyword>
<name>A0A433SKH7_ELYCH</name>
<feature type="non-terminal residue" evidence="6">
    <location>
        <position position="1"/>
    </location>
</feature>
<evidence type="ECO:0000256" key="3">
    <source>
        <dbReference type="ARBA" id="ARBA00023273"/>
    </source>
</evidence>
<comment type="subcellular location">
    <subcellularLocation>
        <location evidence="1">Cell projection</location>
    </subcellularLocation>
</comment>
<evidence type="ECO:0000256" key="4">
    <source>
        <dbReference type="SAM" id="MobiDB-lite"/>
    </source>
</evidence>
<dbReference type="InterPro" id="IPR051844">
    <property type="entry name" value="USH2_Complex_Protein"/>
</dbReference>
<dbReference type="STRING" id="188477.A0A433SKH7"/>
<feature type="domain" description="PDZ" evidence="5">
    <location>
        <begin position="1"/>
        <end position="59"/>
    </location>
</feature>